<evidence type="ECO:0000313" key="3">
    <source>
        <dbReference type="EMBL" id="CCG55951.1"/>
    </source>
</evidence>
<evidence type="ECO:0000256" key="2">
    <source>
        <dbReference type="SAM" id="SignalP"/>
    </source>
</evidence>
<dbReference type="OrthoDB" id="9942476at2"/>
<dbReference type="KEGG" id="bpw:WESB_0480"/>
<name>K0JIS7_BRAPL</name>
<dbReference type="PROSITE" id="PS51257">
    <property type="entry name" value="PROKAR_LIPOPROTEIN"/>
    <property type="match status" value="1"/>
</dbReference>
<feature type="compositionally biased region" description="Low complexity" evidence="1">
    <location>
        <begin position="36"/>
        <end position="51"/>
    </location>
</feature>
<dbReference type="AlphaFoldDB" id="K0JIS7"/>
<organism evidence="3 4">
    <name type="scientific">Brachyspira pilosicoli WesB</name>
    <dbReference type="NCBI Taxonomy" id="1161918"/>
    <lineage>
        <taxon>Bacteria</taxon>
        <taxon>Pseudomonadati</taxon>
        <taxon>Spirochaetota</taxon>
        <taxon>Spirochaetia</taxon>
        <taxon>Brachyspirales</taxon>
        <taxon>Brachyspiraceae</taxon>
        <taxon>Brachyspira</taxon>
    </lineage>
</organism>
<feature type="chain" id="PRO_5003835408" evidence="2">
    <location>
        <begin position="20"/>
        <end position="266"/>
    </location>
</feature>
<feature type="signal peptide" evidence="2">
    <location>
        <begin position="1"/>
        <end position="19"/>
    </location>
</feature>
<keyword evidence="2" id="KW-0732">Signal</keyword>
<accession>K0JIS7</accession>
<evidence type="ECO:0000256" key="1">
    <source>
        <dbReference type="SAM" id="MobiDB-lite"/>
    </source>
</evidence>
<dbReference type="Proteomes" id="UP000003759">
    <property type="component" value="Chromosome"/>
</dbReference>
<feature type="compositionally biased region" description="Polar residues" evidence="1">
    <location>
        <begin position="19"/>
        <end position="29"/>
    </location>
</feature>
<reference evidence="3 4" key="1">
    <citation type="journal article" date="2012" name="BMC Genomics">
        <title>Comparative genomics of Brachyspira pilosicoli strains: genome rearrangements, reductions and correlation of genetic compliment with phenotypic diversity.</title>
        <authorList>
            <person name="Mappley L.J."/>
            <person name="Black M.L."/>
            <person name="Abuoun M."/>
            <person name="Darby A.C."/>
            <person name="Woodward M.J."/>
            <person name="Parkhill J."/>
            <person name="Turner A.K."/>
            <person name="Bellgard M.I."/>
            <person name="La T."/>
            <person name="Phillips N.D."/>
            <person name="La Ragione R.M."/>
            <person name="Hampson D.J."/>
        </authorList>
    </citation>
    <scope>NUCLEOTIDE SEQUENCE [LARGE SCALE GENOMIC DNA]</scope>
    <source>
        <strain evidence="3">WesB</strain>
    </source>
</reference>
<proteinExistence type="predicted"/>
<dbReference type="EMBL" id="HE793032">
    <property type="protein sequence ID" value="CCG55951.1"/>
    <property type="molecule type" value="Genomic_DNA"/>
</dbReference>
<protein>
    <submittedName>
        <fullName evidence="3">Unclassified</fullName>
    </submittedName>
</protein>
<dbReference type="PATRIC" id="fig|1161918.5.peg.2352"/>
<sequence length="266" mass="29959">MKILFLVLFFLFTSLSCKQNPRSMLSSPPKTEEEITNNNTGSNNTNSGSNIDNDLNSGYGYYDVYILGNGDSVQTVKYRISDTDKLLEAYSNMIIDSIGNPRFELSKNSNPTQADTETYTFDSNLDLKNKTTKEIAKKFRGVCLVIIYPDATDATKTANSSLLGNYTIAGIYREIKVNSTAGSTVTRAMEKSEQFQNPEFDELIILRHDVEIKDTKSGADTSSGNTANYRADILFNDDKWISVYNYDPDRTFEKQNTNFIFKRATQ</sequence>
<dbReference type="HOGENOM" id="CLU_1044564_0_0_12"/>
<gene>
    <name evidence="3" type="ORF">WESB_0480</name>
</gene>
<dbReference type="RefSeq" id="WP_014932419.1">
    <property type="nucleotide sequence ID" value="NC_018604.1"/>
</dbReference>
<feature type="region of interest" description="Disordered" evidence="1">
    <location>
        <begin position="19"/>
        <end position="51"/>
    </location>
</feature>
<evidence type="ECO:0000313" key="4">
    <source>
        <dbReference type="Proteomes" id="UP000003759"/>
    </source>
</evidence>